<reference evidence="1 2" key="1">
    <citation type="submission" date="2019-12" db="EMBL/GenBank/DDBJ databases">
        <title>Whole-genome sequencing of Allorhizobium vitis.</title>
        <authorList>
            <person name="Gan H.M."/>
            <person name="Szegedi E."/>
            <person name="Burr T."/>
            <person name="Savka M.A."/>
        </authorList>
    </citation>
    <scope>NUCLEOTIDE SEQUENCE [LARGE SCALE GENOMIC DNA]</scope>
    <source>
        <strain evidence="1 2">CG415</strain>
    </source>
</reference>
<comment type="caution">
    <text evidence="1">The sequence shown here is derived from an EMBL/GenBank/DDBJ whole genome shotgun (WGS) entry which is preliminary data.</text>
</comment>
<gene>
    <name evidence="1" type="ORF">GOZ88_19185</name>
</gene>
<protein>
    <submittedName>
        <fullName evidence="1">Uncharacterized protein</fullName>
    </submittedName>
</protein>
<dbReference type="EMBL" id="WPHU01000008">
    <property type="protein sequence ID" value="MVA58233.1"/>
    <property type="molecule type" value="Genomic_DNA"/>
</dbReference>
<evidence type="ECO:0000313" key="2">
    <source>
        <dbReference type="Proteomes" id="UP000440716"/>
    </source>
</evidence>
<evidence type="ECO:0000313" key="1">
    <source>
        <dbReference type="EMBL" id="MVA58233.1"/>
    </source>
</evidence>
<dbReference type="RefSeq" id="WP_156592122.1">
    <property type="nucleotide sequence ID" value="NZ_WPHU01000008.1"/>
</dbReference>
<organism evidence="1 2">
    <name type="scientific">Agrobacterium vitis</name>
    <name type="common">Rhizobium vitis</name>
    <dbReference type="NCBI Taxonomy" id="373"/>
    <lineage>
        <taxon>Bacteria</taxon>
        <taxon>Pseudomonadati</taxon>
        <taxon>Pseudomonadota</taxon>
        <taxon>Alphaproteobacteria</taxon>
        <taxon>Hyphomicrobiales</taxon>
        <taxon>Rhizobiaceae</taxon>
        <taxon>Rhizobium/Agrobacterium group</taxon>
        <taxon>Agrobacterium</taxon>
    </lineage>
</organism>
<dbReference type="Proteomes" id="UP000440716">
    <property type="component" value="Unassembled WGS sequence"/>
</dbReference>
<accession>A0A7K1RJN9</accession>
<name>A0A7K1RJN9_AGRVI</name>
<sequence>MIQQMVQVLVFMVGFMTRPRFLVNGFLRLLVGHCRFLRLDEKFLLYPIDKRTLQP</sequence>
<dbReference type="AlphaFoldDB" id="A0A7K1RJN9"/>
<proteinExistence type="predicted"/>